<keyword evidence="7" id="KW-1185">Reference proteome</keyword>
<dbReference type="PROSITE" id="PS50297">
    <property type="entry name" value="ANK_REP_REGION"/>
    <property type="match status" value="10"/>
</dbReference>
<dbReference type="Pfam" id="PF12796">
    <property type="entry name" value="Ank_2"/>
    <property type="match status" value="7"/>
</dbReference>
<keyword evidence="1" id="KW-0677">Repeat</keyword>
<accession>A0A9N9ZLI5</accession>
<gene>
    <name evidence="6" type="ORF">CSOL1703_00007890</name>
</gene>
<name>A0A9N9ZLI5_9HYPO</name>
<reference evidence="6" key="1">
    <citation type="submission" date="2021-10" db="EMBL/GenBank/DDBJ databases">
        <authorList>
            <person name="Piombo E."/>
        </authorList>
    </citation>
    <scope>NUCLEOTIDE SEQUENCE</scope>
</reference>
<evidence type="ECO:0000313" key="7">
    <source>
        <dbReference type="Proteomes" id="UP000775872"/>
    </source>
</evidence>
<feature type="domain" description="Nephrocystin 3-like N-terminal" evidence="5">
    <location>
        <begin position="55"/>
        <end position="213"/>
    </location>
</feature>
<dbReference type="Gene3D" id="3.40.50.300">
    <property type="entry name" value="P-loop containing nucleotide triphosphate hydrolases"/>
    <property type="match status" value="1"/>
</dbReference>
<evidence type="ECO:0000256" key="3">
    <source>
        <dbReference type="PROSITE-ProRule" id="PRU00023"/>
    </source>
</evidence>
<dbReference type="SUPFAM" id="SSF52540">
    <property type="entry name" value="P-loop containing nucleoside triphosphate hydrolases"/>
    <property type="match status" value="1"/>
</dbReference>
<evidence type="ECO:0008006" key="8">
    <source>
        <dbReference type="Google" id="ProtNLM"/>
    </source>
</evidence>
<comment type="caution">
    <text evidence="6">The sequence shown here is derived from an EMBL/GenBank/DDBJ whole genome shotgun (WGS) entry which is preliminary data.</text>
</comment>
<feature type="domain" description="GPI inositol-deacylase winged helix" evidence="4">
    <location>
        <begin position="335"/>
        <end position="406"/>
    </location>
</feature>
<dbReference type="InterPro" id="IPR054471">
    <property type="entry name" value="GPIID_WHD"/>
</dbReference>
<dbReference type="InterPro" id="IPR036770">
    <property type="entry name" value="Ankyrin_rpt-contain_sf"/>
</dbReference>
<dbReference type="EMBL" id="CABFOC020000091">
    <property type="protein sequence ID" value="CAH0058862.1"/>
    <property type="molecule type" value="Genomic_DNA"/>
</dbReference>
<dbReference type="InterPro" id="IPR002110">
    <property type="entry name" value="Ankyrin_rpt"/>
</dbReference>
<feature type="repeat" description="ANK" evidence="3">
    <location>
        <begin position="618"/>
        <end position="650"/>
    </location>
</feature>
<dbReference type="PANTHER" id="PTHR24198">
    <property type="entry name" value="ANKYRIN REPEAT AND PROTEIN KINASE DOMAIN-CONTAINING PROTEIN"/>
    <property type="match status" value="1"/>
</dbReference>
<feature type="repeat" description="ANK" evidence="3">
    <location>
        <begin position="1212"/>
        <end position="1244"/>
    </location>
</feature>
<protein>
    <recommendedName>
        <fullName evidence="8">NACHT domain-containing protein</fullName>
    </recommendedName>
</protein>
<dbReference type="Proteomes" id="UP000775872">
    <property type="component" value="Unassembled WGS sequence"/>
</dbReference>
<feature type="repeat" description="ANK" evidence="3">
    <location>
        <begin position="1866"/>
        <end position="1898"/>
    </location>
</feature>
<dbReference type="Pfam" id="PF24883">
    <property type="entry name" value="NPHP3_N"/>
    <property type="match status" value="1"/>
</dbReference>
<dbReference type="InterPro" id="IPR027417">
    <property type="entry name" value="P-loop_NTPase"/>
</dbReference>
<evidence type="ECO:0000256" key="1">
    <source>
        <dbReference type="ARBA" id="ARBA00022737"/>
    </source>
</evidence>
<feature type="repeat" description="ANK" evidence="3">
    <location>
        <begin position="857"/>
        <end position="890"/>
    </location>
</feature>
<feature type="repeat" description="ANK" evidence="3">
    <location>
        <begin position="585"/>
        <end position="617"/>
    </location>
</feature>
<dbReference type="Pfam" id="PF22939">
    <property type="entry name" value="WHD_GPIID"/>
    <property type="match status" value="1"/>
</dbReference>
<dbReference type="Gene3D" id="1.25.40.20">
    <property type="entry name" value="Ankyrin repeat-containing domain"/>
    <property type="match status" value="8"/>
</dbReference>
<dbReference type="InterPro" id="IPR056884">
    <property type="entry name" value="NPHP3-like_N"/>
</dbReference>
<proteinExistence type="predicted"/>
<organism evidence="6 7">
    <name type="scientific">Clonostachys solani</name>
    <dbReference type="NCBI Taxonomy" id="160281"/>
    <lineage>
        <taxon>Eukaryota</taxon>
        <taxon>Fungi</taxon>
        <taxon>Dikarya</taxon>
        <taxon>Ascomycota</taxon>
        <taxon>Pezizomycotina</taxon>
        <taxon>Sordariomycetes</taxon>
        <taxon>Hypocreomycetidae</taxon>
        <taxon>Hypocreales</taxon>
        <taxon>Bionectriaceae</taxon>
        <taxon>Clonostachys</taxon>
    </lineage>
</organism>
<keyword evidence="2 3" id="KW-0040">ANK repeat</keyword>
<feature type="repeat" description="ANK" evidence="3">
    <location>
        <begin position="1654"/>
        <end position="1686"/>
    </location>
</feature>
<feature type="repeat" description="ANK" evidence="3">
    <location>
        <begin position="1582"/>
        <end position="1625"/>
    </location>
</feature>
<evidence type="ECO:0000259" key="4">
    <source>
        <dbReference type="Pfam" id="PF22939"/>
    </source>
</evidence>
<evidence type="ECO:0000313" key="6">
    <source>
        <dbReference type="EMBL" id="CAH0058862.1"/>
    </source>
</evidence>
<sequence length="2071" mass="230288">MPNSFHTADEYDIVNHEETALSPEVLAQIRGWLQPTDYLAESGEFRRHLSSQAPGTGLWLCQTEEYRKWHDSPDHGSLWIKGVPGAGKSVVTASIIQHLRTTEECPVLFFFFRNIVAANFSPRALLRDWLAQLLPHSPKLQYALQTRLASELSETSDNDLVQLFLDGVSCVPKLYCVGDALDEMTMENKSFLDRLNSLATHRPRTLKLLMTSRPKQYLQSALRDSSIVHVSLQQKLVDIDIVSFLNHRFDSASKLETHKMRKQQIIDMVAKRSEGLFLYAKLTIDQVEAALDSDGSVDLQSLEESLPVGLEKTYNNILTTQREERGVNIDVQILVLEAVTHASRPLRLNELASLLKCIYPDATDSAGFKSLVAASCGPLIEILEDETLQVIHHSFTEFLRGDTRSQSIASGDSSIDFPIIQSDTTHKHMALYCLRYLQSGSLLVEGEAFDSASVTFQVPQHKVDRDEDYDRYSRKGMKREVDHFKYRDARLKHPFLSYSVENWSYHASRYDRTDKEMFDAVLGFLNADSLAFRRWLVLQWGSTTRDKEATDGIPTPLHIAAFSGMSELVLELIQKGSSITSLDAQDRIPLHWAAANGHAKTASLLIQQGSEPNAVDARGLKPIHLAAKKNHHSVVTVLLEAGVEPNTTKTKENHAGRLLGGELMTRGECAILYASQGGHTETVISMIPFCNEETLEQLLCECCRFNRTDSVLEILKRSNVSADAMYRGGTALYLACCGFNVECIKALIQRGADVNKISAWAPRPTMNGAGRRTEASATPVHWIIQKWREENKKTCRTILKLLIDAGSDLEQLNGGQLTALQLVAKGHQSADVPSECQMEILGLLLEAGASPKTTGQNGNTALHFVVGPHLSLGAVQLLVEYGSDPNLKNSSGETPLHLALKYRSSKKAKKEEQDAVIKYLIEKGADPNVEDKKGNSAVQAALFVSAELFKTLLSNCQDAGVKHKCWFGLSRVDDTRFSSCLQVLLEEGIDINVQDPQGLTLYLHCLWYPAKLSVLEKHKARVDIADNLGNNALHYVVRQSSISRIEYFTKRGLDPLSVNIDGNTLIHLATLSYGYDIISSGGNSNPVGFFEYLVNLGISVNAVNRDGQTALHLYESRDDHKSRKANFIDALNYKGDVKLELKDRNGLTALHLASMRSVFEFNKLVECGADWTVLTNDSQNIWHLICRARKPEILGQLLERLTTSGIEQRDRFGKTPLYYACSSGEPESVALLLNKGAKVRVTDLGGETPLHACAHSRVEQNIWDTQGQRFFKGRQGPPKDMFRPGSSQRPYISSPWYQSIFNDSKAVSRRNFFPSVITIIKMLREAGVDVGAVNESGYTALDAALHLGCAEFIEVFSRDEDLLAQATKYLDDGRDGRANPDEARRRMRAQMILMQQRSALDTLGKDKTLLDEVANNPTRYLNLVSYEDLAAILKEGFEANSLNPIYHKFINEVINSENLEALERIPVLVKHYGLFSSLKEMVQGTELTRAYFSDSPALTTLQMACKRSKISLVAVKLLVEGFQLDPDAHSAVSFRVNGGGSVHVTEGGTALHILASADEWWHLEAIKYLISKGADVKAKDEKGCTPLHLASKGEYVDNHATKGSYRLDAVSILLDHGADPNALDNSGLSPLHKASVAPSIMQELLQRGADPKIGSLSPLFMAIKDANFPAFEMLLDQGLSVDSLDEVRHSRDVHYSMKESRKLYALVCCAFSDGFNNEILESVPLLCSLVKRGANLYLPLSDNETLIHFLFEFPQYPILDALLSEECKARIDFDYRDQQGRTVLMAACDWFGSLPRGGRKDPKKDPFLTGPPLRILDCGADATLVDNVGMTALHHLLANNDMVDDVLVEFINRDEVAPTLFLKDKQGLSPFHYALRTLRPRICELLLSKGADISEADPNGLTVLHHIANQRSSLQRRSRRFGGSNSNLPADYFEGCLSLWERYIGQGGSINAVDNGGNTPLHLYLLSSVSGQRPENRLTFHLDYYDEFFPPDSGVDVFASNNDGETMLHLIARRQKEYFTEPGYDKALFEQMMAKGLDPLKEDAQGRSALDVASAFEKDDIVGLLGRAQRG</sequence>
<feature type="repeat" description="ANK" evidence="3">
    <location>
        <begin position="1546"/>
        <end position="1581"/>
    </location>
</feature>
<dbReference type="OrthoDB" id="21416at2759"/>
<evidence type="ECO:0000256" key="2">
    <source>
        <dbReference type="ARBA" id="ARBA00023043"/>
    </source>
</evidence>
<evidence type="ECO:0000259" key="5">
    <source>
        <dbReference type="Pfam" id="PF24883"/>
    </source>
</evidence>
<dbReference type="PRINTS" id="PR01415">
    <property type="entry name" value="ANKYRIN"/>
</dbReference>
<dbReference type="SMART" id="SM00248">
    <property type="entry name" value="ANK"/>
    <property type="match status" value="21"/>
</dbReference>
<feature type="repeat" description="ANK" evidence="3">
    <location>
        <begin position="727"/>
        <end position="759"/>
    </location>
</feature>
<dbReference type="SUPFAM" id="SSF48403">
    <property type="entry name" value="Ankyrin repeat"/>
    <property type="match status" value="4"/>
</dbReference>
<dbReference type="PROSITE" id="PS50088">
    <property type="entry name" value="ANK_REPEAT"/>
    <property type="match status" value="11"/>
</dbReference>
<feature type="repeat" description="ANK" evidence="3">
    <location>
        <begin position="891"/>
        <end position="932"/>
    </location>
</feature>
<feature type="repeat" description="ANK" evidence="3">
    <location>
        <begin position="555"/>
        <end position="584"/>
    </location>
</feature>
<dbReference type="PANTHER" id="PTHR24198:SF165">
    <property type="entry name" value="ANKYRIN REPEAT-CONTAINING PROTEIN-RELATED"/>
    <property type="match status" value="1"/>
</dbReference>